<evidence type="ECO:0000259" key="6">
    <source>
        <dbReference type="Pfam" id="PF00852"/>
    </source>
</evidence>
<evidence type="ECO:0000256" key="1">
    <source>
        <dbReference type="ARBA" id="ARBA00004922"/>
    </source>
</evidence>
<dbReference type="PANTHER" id="PTHR11929">
    <property type="entry name" value="ALPHA- 1,3 -FUCOSYLTRANSFERASE"/>
    <property type="match status" value="1"/>
</dbReference>
<dbReference type="InterPro" id="IPR055270">
    <property type="entry name" value="Glyco_tran_10_C"/>
</dbReference>
<dbReference type="PANTHER" id="PTHR11929:SF194">
    <property type="entry name" value="ALPHA-(1,3)-FUCOSYLTRANSFERASE 10"/>
    <property type="match status" value="1"/>
</dbReference>
<comment type="pathway">
    <text evidence="1">Protein modification; protein glycosylation.</text>
</comment>
<evidence type="ECO:0000256" key="5">
    <source>
        <dbReference type="RuleBase" id="RU003832"/>
    </source>
</evidence>
<evidence type="ECO:0000256" key="4">
    <source>
        <dbReference type="ARBA" id="ARBA00022679"/>
    </source>
</evidence>
<dbReference type="Gene3D" id="3.40.50.11660">
    <property type="entry name" value="Glycosyl transferase family 10, C-terminal domain"/>
    <property type="match status" value="1"/>
</dbReference>
<keyword evidence="3 5" id="KW-0328">Glycosyltransferase</keyword>
<organism evidence="7 8">
    <name type="scientific">Coccomyxa subellipsoidea</name>
    <dbReference type="NCBI Taxonomy" id="248742"/>
    <lineage>
        <taxon>Eukaryota</taxon>
        <taxon>Viridiplantae</taxon>
        <taxon>Chlorophyta</taxon>
        <taxon>core chlorophytes</taxon>
        <taxon>Trebouxiophyceae</taxon>
        <taxon>Trebouxiophyceae incertae sedis</taxon>
        <taxon>Coccomyxaceae</taxon>
        <taxon>Coccomyxa</taxon>
    </lineage>
</organism>
<evidence type="ECO:0000313" key="8">
    <source>
        <dbReference type="Proteomes" id="UP001491310"/>
    </source>
</evidence>
<keyword evidence="4 5" id="KW-0808">Transferase</keyword>
<dbReference type="Proteomes" id="UP001491310">
    <property type="component" value="Unassembled WGS sequence"/>
</dbReference>
<feature type="domain" description="Fucosyltransferase C-terminal" evidence="6">
    <location>
        <begin position="153"/>
        <end position="283"/>
    </location>
</feature>
<dbReference type="EMBL" id="JALJOT010000001">
    <property type="protein sequence ID" value="KAK9918858.1"/>
    <property type="molecule type" value="Genomic_DNA"/>
</dbReference>
<comment type="similarity">
    <text evidence="2 5">Belongs to the glycosyltransferase 10 family.</text>
</comment>
<accession>A0ABR2Z423</accession>
<evidence type="ECO:0000313" key="7">
    <source>
        <dbReference type="EMBL" id="KAK9918858.1"/>
    </source>
</evidence>
<comment type="caution">
    <text evidence="7">The sequence shown here is derived from an EMBL/GenBank/DDBJ whole genome shotgun (WGS) entry which is preliminary data.</text>
</comment>
<dbReference type="InterPro" id="IPR038577">
    <property type="entry name" value="GT10-like_C_sf"/>
</dbReference>
<keyword evidence="5" id="KW-0472">Membrane</keyword>
<protein>
    <recommendedName>
        <fullName evidence="5">Fucosyltransferase</fullName>
        <ecNumber evidence="5">2.4.1.-</ecNumber>
    </recommendedName>
</protein>
<proteinExistence type="inferred from homology"/>
<dbReference type="Pfam" id="PF00852">
    <property type="entry name" value="Glyco_transf_10"/>
    <property type="match status" value="1"/>
</dbReference>
<name>A0ABR2Z423_9CHLO</name>
<keyword evidence="8" id="KW-1185">Reference proteome</keyword>
<dbReference type="SUPFAM" id="SSF53756">
    <property type="entry name" value="UDP-Glycosyltransferase/glycogen phosphorylase"/>
    <property type="match status" value="1"/>
</dbReference>
<comment type="subcellular location">
    <subcellularLocation>
        <location evidence="5">Golgi apparatus</location>
        <location evidence="5">Golgi stack membrane</location>
        <topology evidence="5">Single-pass type II membrane protein</topology>
    </subcellularLocation>
</comment>
<dbReference type="InterPro" id="IPR001503">
    <property type="entry name" value="Glyco_trans_10"/>
</dbReference>
<keyword evidence="5" id="KW-0812">Transmembrane</keyword>
<gene>
    <name evidence="7" type="ORF">WJX75_007543</name>
</gene>
<evidence type="ECO:0000256" key="2">
    <source>
        <dbReference type="ARBA" id="ARBA00008919"/>
    </source>
</evidence>
<dbReference type="EC" id="2.4.1.-" evidence="5"/>
<evidence type="ECO:0000256" key="3">
    <source>
        <dbReference type="ARBA" id="ARBA00022676"/>
    </source>
</evidence>
<sequence length="311" mass="35451">MFWPELYDAEKVLDRDYCEVPCRWTNNTAARAEADLVIYHPTYNPAEAQSIREFPDQVVAIFSMEPIFGMNANDMDAALSGYDFLVHLSKHADAVVTYAHTLQELLDGDAQEEFEAANPLPDSFVNGTRSMLATFITAGCDTDPDRVSHHVMTAQRRKVQILKHYKFVIGLENFVREDYVTEKFYHMFASRRLGVYLGAPNAAAYAPLGSFINALEHSPDDLATLLRQLDADEDAYKSYFAWRLGDDDSTPARFNDVISNSLMGQHGDGFEWVCKLCKLYHMHYDWETTQRDSLFASSNPVDDIRRQHLHA</sequence>
<keyword evidence="5" id="KW-0333">Golgi apparatus</keyword>
<reference evidence="7 8" key="1">
    <citation type="journal article" date="2024" name="Nat. Commun.">
        <title>Phylogenomics reveals the evolutionary origins of lichenization in chlorophyte algae.</title>
        <authorList>
            <person name="Puginier C."/>
            <person name="Libourel C."/>
            <person name="Otte J."/>
            <person name="Skaloud P."/>
            <person name="Haon M."/>
            <person name="Grisel S."/>
            <person name="Petersen M."/>
            <person name="Berrin J.G."/>
            <person name="Delaux P.M."/>
            <person name="Dal Grande F."/>
            <person name="Keller J."/>
        </authorList>
    </citation>
    <scope>NUCLEOTIDE SEQUENCE [LARGE SCALE GENOMIC DNA]</scope>
    <source>
        <strain evidence="7 8">SAG 216-7</strain>
    </source>
</reference>